<gene>
    <name evidence="2" type="ORF">QR680_015072</name>
</gene>
<feature type="transmembrane region" description="Helical" evidence="1">
    <location>
        <begin position="6"/>
        <end position="30"/>
    </location>
</feature>
<evidence type="ECO:0000313" key="2">
    <source>
        <dbReference type="EMBL" id="KAK0421126.1"/>
    </source>
</evidence>
<feature type="transmembrane region" description="Helical" evidence="1">
    <location>
        <begin position="42"/>
        <end position="67"/>
    </location>
</feature>
<dbReference type="Gene3D" id="1.20.1070.10">
    <property type="entry name" value="Rhodopsin 7-helix transmembrane proteins"/>
    <property type="match status" value="1"/>
</dbReference>
<evidence type="ECO:0000313" key="3">
    <source>
        <dbReference type="Proteomes" id="UP001175271"/>
    </source>
</evidence>
<dbReference type="EMBL" id="JAUCMV010000002">
    <property type="protein sequence ID" value="KAK0421126.1"/>
    <property type="molecule type" value="Genomic_DNA"/>
</dbReference>
<proteinExistence type="predicted"/>
<dbReference type="InterPro" id="IPR019425">
    <property type="entry name" value="7TM_GPCR_serpentine_rcpt_Srt"/>
</dbReference>
<dbReference type="AlphaFoldDB" id="A0AA39M4A7"/>
<feature type="transmembrane region" description="Helical" evidence="1">
    <location>
        <begin position="121"/>
        <end position="139"/>
    </location>
</feature>
<evidence type="ECO:0008006" key="4">
    <source>
        <dbReference type="Google" id="ProtNLM"/>
    </source>
</evidence>
<dbReference type="SUPFAM" id="SSF81321">
    <property type="entry name" value="Family A G protein-coupled receptor-like"/>
    <property type="match status" value="1"/>
</dbReference>
<sequence>MWSETSIGFIYLAFGCIYVLPGIICFSVLIRPPLFHQSSYKLMCFISLLDILNIAACCFFAGFYSIFDSTYQNTPSMLTVGSVTLALWVVYCASNILLAIDRLICFCSKRLSDALFAGHRTFYWIGVALVAGFQMIIPFDGELFYHYDSSIGGWRFEFLPAGTRNYRHMFINIGTFAMLLLLYAAVVIRLLTMSTQDKVQSKAVIHSAAMCGAICGFAMGADIFCIIVQNIQNPSVAMCYAANLAWQLAHGGTGYAYLSMNKTIREAAIQRAREFFNLFKCSKTKVVQVQTIASRSLNA</sequence>
<organism evidence="2 3">
    <name type="scientific">Steinernema hermaphroditum</name>
    <dbReference type="NCBI Taxonomy" id="289476"/>
    <lineage>
        <taxon>Eukaryota</taxon>
        <taxon>Metazoa</taxon>
        <taxon>Ecdysozoa</taxon>
        <taxon>Nematoda</taxon>
        <taxon>Chromadorea</taxon>
        <taxon>Rhabditida</taxon>
        <taxon>Tylenchina</taxon>
        <taxon>Panagrolaimomorpha</taxon>
        <taxon>Strongyloidoidea</taxon>
        <taxon>Steinernematidae</taxon>
        <taxon>Steinernema</taxon>
    </lineage>
</organism>
<feature type="transmembrane region" description="Helical" evidence="1">
    <location>
        <begin position="79"/>
        <end position="100"/>
    </location>
</feature>
<dbReference type="PANTHER" id="PTHR23021:SF11">
    <property type="entry name" value="SERPENTINE RECEPTOR, CLASS T"/>
    <property type="match status" value="1"/>
</dbReference>
<keyword evidence="1" id="KW-1133">Transmembrane helix</keyword>
<feature type="transmembrane region" description="Helical" evidence="1">
    <location>
        <begin position="169"/>
        <end position="191"/>
    </location>
</feature>
<keyword evidence="1" id="KW-0812">Transmembrane</keyword>
<protein>
    <recommendedName>
        <fullName evidence="4">Serpentine receptor class gamma</fullName>
    </recommendedName>
</protein>
<keyword evidence="3" id="KW-1185">Reference proteome</keyword>
<name>A0AA39M4A7_9BILA</name>
<dbReference type="Proteomes" id="UP001175271">
    <property type="component" value="Unassembled WGS sequence"/>
</dbReference>
<evidence type="ECO:0000256" key="1">
    <source>
        <dbReference type="SAM" id="Phobius"/>
    </source>
</evidence>
<accession>A0AA39M4A7</accession>
<reference evidence="2" key="1">
    <citation type="submission" date="2023-06" db="EMBL/GenBank/DDBJ databases">
        <title>Genomic analysis of the entomopathogenic nematode Steinernema hermaphroditum.</title>
        <authorList>
            <person name="Schwarz E.M."/>
            <person name="Heppert J.K."/>
            <person name="Baniya A."/>
            <person name="Schwartz H.T."/>
            <person name="Tan C.-H."/>
            <person name="Antoshechkin I."/>
            <person name="Sternberg P.W."/>
            <person name="Goodrich-Blair H."/>
            <person name="Dillman A.R."/>
        </authorList>
    </citation>
    <scope>NUCLEOTIDE SEQUENCE</scope>
    <source>
        <strain evidence="2">PS9179</strain>
        <tissue evidence="2">Whole animal</tissue>
    </source>
</reference>
<comment type="caution">
    <text evidence="2">The sequence shown here is derived from an EMBL/GenBank/DDBJ whole genome shotgun (WGS) entry which is preliminary data.</text>
</comment>
<keyword evidence="1" id="KW-0472">Membrane</keyword>
<feature type="transmembrane region" description="Helical" evidence="1">
    <location>
        <begin position="203"/>
        <end position="229"/>
    </location>
</feature>
<dbReference type="PANTHER" id="PTHR23021">
    <property type="entry name" value="SERPENTINE RECEPTOR, CLASS T"/>
    <property type="match status" value="1"/>
</dbReference>
<dbReference type="Pfam" id="PF10321">
    <property type="entry name" value="7TM_GPCR_Srt"/>
    <property type="match status" value="1"/>
</dbReference>